<comment type="similarity">
    <text evidence="1">Belongs to the LOB domain-containing protein family.</text>
</comment>
<dbReference type="OrthoDB" id="778083at2759"/>
<evidence type="ECO:0000256" key="3">
    <source>
        <dbReference type="SAM" id="MobiDB-lite"/>
    </source>
</evidence>
<evidence type="ECO:0000313" key="5">
    <source>
        <dbReference type="EMBL" id="MBA0639828.1"/>
    </source>
</evidence>
<feature type="domain" description="LOB" evidence="4">
    <location>
        <begin position="38"/>
        <end position="144"/>
    </location>
</feature>
<dbReference type="InterPro" id="IPR004883">
    <property type="entry name" value="LOB"/>
</dbReference>
<keyword evidence="2" id="KW-0175">Coiled coil</keyword>
<organism evidence="5 6">
    <name type="scientific">Gossypium klotzschianum</name>
    <dbReference type="NCBI Taxonomy" id="34286"/>
    <lineage>
        <taxon>Eukaryota</taxon>
        <taxon>Viridiplantae</taxon>
        <taxon>Streptophyta</taxon>
        <taxon>Embryophyta</taxon>
        <taxon>Tracheophyta</taxon>
        <taxon>Spermatophyta</taxon>
        <taxon>Magnoliopsida</taxon>
        <taxon>eudicotyledons</taxon>
        <taxon>Gunneridae</taxon>
        <taxon>Pentapetalae</taxon>
        <taxon>rosids</taxon>
        <taxon>malvids</taxon>
        <taxon>Malvales</taxon>
        <taxon>Malvaceae</taxon>
        <taxon>Malvoideae</taxon>
        <taxon>Gossypium</taxon>
    </lineage>
</organism>
<dbReference type="PANTHER" id="PTHR31301">
    <property type="entry name" value="LOB DOMAIN-CONTAINING PROTEIN 4-RELATED"/>
    <property type="match status" value="1"/>
</dbReference>
<reference evidence="5 6" key="1">
    <citation type="journal article" date="2019" name="Genome Biol. Evol.">
        <title>Insights into the evolution of the New World diploid cottons (Gossypium, subgenus Houzingenia) based on genome sequencing.</title>
        <authorList>
            <person name="Grover C.E."/>
            <person name="Arick M.A. 2nd"/>
            <person name="Thrash A."/>
            <person name="Conover J.L."/>
            <person name="Sanders W.S."/>
            <person name="Peterson D.G."/>
            <person name="Frelichowski J.E."/>
            <person name="Scheffler J.A."/>
            <person name="Scheffler B.E."/>
            <person name="Wendel J.F."/>
        </authorList>
    </citation>
    <scope>NUCLEOTIDE SEQUENCE [LARGE SCALE GENOMIC DNA]</scope>
    <source>
        <strain evidence="5">57</strain>
        <tissue evidence="5">Leaf</tissue>
    </source>
</reference>
<feature type="compositionally biased region" description="Low complexity" evidence="3">
    <location>
        <begin position="14"/>
        <end position="24"/>
    </location>
</feature>
<dbReference type="AlphaFoldDB" id="A0A7J8TNL5"/>
<evidence type="ECO:0000313" key="6">
    <source>
        <dbReference type="Proteomes" id="UP000593573"/>
    </source>
</evidence>
<dbReference type="Proteomes" id="UP000593573">
    <property type="component" value="Unassembled WGS sequence"/>
</dbReference>
<protein>
    <recommendedName>
        <fullName evidence="4">LOB domain-containing protein</fullName>
    </recommendedName>
</protein>
<feature type="region of interest" description="Disordered" evidence="3">
    <location>
        <begin position="1"/>
        <end position="32"/>
    </location>
</feature>
<proteinExistence type="inferred from homology"/>
<dbReference type="PROSITE" id="PS50891">
    <property type="entry name" value="LOB"/>
    <property type="match status" value="1"/>
</dbReference>
<dbReference type="PANTHER" id="PTHR31301:SF206">
    <property type="entry name" value="LOB DOMAIN-CONTAINING PROTEIN 1"/>
    <property type="match status" value="1"/>
</dbReference>
<feature type="coiled-coil region" evidence="2">
    <location>
        <begin position="201"/>
        <end position="228"/>
    </location>
</feature>
<comment type="caution">
    <text evidence="5">The sequence shown here is derived from an EMBL/GenBank/DDBJ whole genome shotgun (WGS) entry which is preliminary data.</text>
</comment>
<keyword evidence="6" id="KW-1185">Reference proteome</keyword>
<sequence length="284" mass="31347">MLKMEYTSEVAAQSPSPKSSNSSSSPPPPLPSTSVVISPCAACKILRRRCADKCVLAPYFPPTEPTKFTIAHRVFGASNIIKFLQLRVNALTIEAKTDNIFMEKSFGGTIFIFYKGGAGLRRIVKHKLRFIDIVKDTACGKDPTFCIKMLALAKYVAKCTYPFLGNFQELPESQRADAVSSMVYEASARIRDPVYGCTGAICQLQKQVNELQAQLAKAQAEVVNMQLQQANLVALLCMEVAQSPQQNPHQSINDFLSNSPQSYHSNPSFLDDNNLGSSWEPLWT</sequence>
<evidence type="ECO:0000256" key="1">
    <source>
        <dbReference type="ARBA" id="ARBA00005474"/>
    </source>
</evidence>
<evidence type="ECO:0000256" key="2">
    <source>
        <dbReference type="SAM" id="Coils"/>
    </source>
</evidence>
<dbReference type="EMBL" id="JABFAB010000001">
    <property type="protein sequence ID" value="MBA0639828.1"/>
    <property type="molecule type" value="Genomic_DNA"/>
</dbReference>
<name>A0A7J8TNL5_9ROSI</name>
<accession>A0A7J8TNL5</accession>
<gene>
    <name evidence="5" type="ORF">Goklo_022834</name>
</gene>
<dbReference type="Pfam" id="PF03195">
    <property type="entry name" value="LOB"/>
    <property type="match status" value="2"/>
</dbReference>
<evidence type="ECO:0000259" key="4">
    <source>
        <dbReference type="PROSITE" id="PS50891"/>
    </source>
</evidence>